<dbReference type="GeneID" id="93734730"/>
<evidence type="ECO:0000256" key="1">
    <source>
        <dbReference type="SAM" id="MobiDB-lite"/>
    </source>
</evidence>
<proteinExistence type="predicted"/>
<keyword evidence="3" id="KW-1185">Reference proteome</keyword>
<reference evidence="2 3" key="1">
    <citation type="journal article" date="2010" name="Genome Biol. Evol.">
        <title>The sequence of a 1.8-mb bacterial linear plasmid reveals a rich evolutionary reservoir of secondary metabolic pathways.</title>
        <authorList>
            <person name="Medema M.H."/>
            <person name="Trefzer A."/>
            <person name="Kovalchuk A."/>
            <person name="van den Berg M."/>
            <person name="Mueller U."/>
            <person name="Heijne W."/>
            <person name="Wu L."/>
            <person name="Alam M.T."/>
            <person name="Ronning C.M."/>
            <person name="Nierman W.C."/>
            <person name="Bovenberg R.A.L."/>
            <person name="Breitling R."/>
            <person name="Takano E."/>
        </authorList>
    </citation>
    <scope>NUCLEOTIDE SEQUENCE [LARGE SCALE GENOMIC DNA]</scope>
    <source>
        <strain evidence="3">ATCC 27064 / DSM 738 / JCM 4710 / NBRC 13307 / NCIMB 12785 / NRRL 3585 / VKM Ac-602</strain>
    </source>
</reference>
<protein>
    <submittedName>
        <fullName evidence="2">Uncharacterized protein</fullName>
    </submittedName>
</protein>
<dbReference type="Proteomes" id="UP000002357">
    <property type="component" value="Chromosome"/>
</dbReference>
<dbReference type="EMBL" id="CM000913">
    <property type="protein sequence ID" value="EFG09807.1"/>
    <property type="molecule type" value="Genomic_DNA"/>
</dbReference>
<sequence length="93" mass="10342">MAPALKNRSAPREGSRRTTMPLGDKHPKKDVETALKRAEKAGLKVTRKQNRHNWGAVLCCPCNDSFTVHCTPQNPGREAKKIDGFTNNHRGHA</sequence>
<dbReference type="AlphaFoldDB" id="B5GWA9"/>
<dbReference type="OrthoDB" id="4248198at2"/>
<evidence type="ECO:0000313" key="2">
    <source>
        <dbReference type="EMBL" id="EFG09807.1"/>
    </source>
</evidence>
<feature type="region of interest" description="Disordered" evidence="1">
    <location>
        <begin position="1"/>
        <end position="30"/>
    </location>
</feature>
<organism evidence="2 3">
    <name type="scientific">Streptomyces clavuligerus</name>
    <dbReference type="NCBI Taxonomy" id="1901"/>
    <lineage>
        <taxon>Bacteria</taxon>
        <taxon>Bacillati</taxon>
        <taxon>Actinomycetota</taxon>
        <taxon>Actinomycetes</taxon>
        <taxon>Kitasatosporales</taxon>
        <taxon>Streptomycetaceae</taxon>
        <taxon>Streptomyces</taxon>
    </lineage>
</organism>
<gene>
    <name evidence="2" type="ORF">SCLAV_4735</name>
</gene>
<feature type="region of interest" description="Disordered" evidence="1">
    <location>
        <begin position="73"/>
        <end position="93"/>
    </location>
</feature>
<evidence type="ECO:0000313" key="3">
    <source>
        <dbReference type="Proteomes" id="UP000002357"/>
    </source>
</evidence>
<name>B5GWA9_STRCL</name>
<dbReference type="RefSeq" id="WP_003956157.1">
    <property type="nucleotide sequence ID" value="NZ_CM000913.1"/>
</dbReference>
<accession>B5GWA9</accession>